<sequence>MSGDGIVIAIGLCVLGMALFWDPLKGYVARRLVTLIEQKLPKHLGDLPCKIEALDLPQLGRTVKMKITQLQIQNPERFKSPHILSCGGVEVTLDLGSIVWESIKAFGAPREVEVLSTSIEWLKIVYERSLTTSNLEVLQDTLMKRTGIPGGAEDIGMKSAPAPQVHNVQLMEKRTQISLRNLSVKGITVEFATSLAGKVQLVDTPFSASDLESADFTSESGMTGGYIITRLLADTIQRSIVENLTTEKVTKVATVKAQELKTTIEKRADQAQTAMKVVHQMVVAAAAENNNMVEAKSLKRKPTLIRTNSGEVLTGSVAGMKRVVDKVQQCAEVTTKIGTATLMADTVLESLQPGTAGKLLQGKEIAGMVAGAAAQASQYMGSLQQFQTDSSAAYNKATQSVQTARDVYSSAYSQMLGLFRKESPESRPPTSSQASVPEGTSVPTGSVKAPVPVSTLVMQDESLKDM</sequence>
<proteinExistence type="predicted"/>
<dbReference type="EMBL" id="HBFQ01017793">
    <property type="protein sequence ID" value="CAD8838068.1"/>
    <property type="molecule type" value="Transcribed_RNA"/>
</dbReference>
<organism evidence="3">
    <name type="scientific">Noctiluca scintillans</name>
    <name type="common">Sea sparkle</name>
    <name type="synonym">Red tide dinoflagellate</name>
    <dbReference type="NCBI Taxonomy" id="2966"/>
    <lineage>
        <taxon>Eukaryota</taxon>
        <taxon>Sar</taxon>
        <taxon>Alveolata</taxon>
        <taxon>Dinophyceae</taxon>
        <taxon>Noctilucales</taxon>
        <taxon>Noctilucaceae</taxon>
        <taxon>Noctiluca</taxon>
    </lineage>
</organism>
<dbReference type="AlphaFoldDB" id="A0A7S1F231"/>
<evidence type="ECO:0000256" key="2">
    <source>
        <dbReference type="SAM" id="Phobius"/>
    </source>
</evidence>
<gene>
    <name evidence="3" type="ORF">NSCI0253_LOCUS12416</name>
</gene>
<evidence type="ECO:0000256" key="1">
    <source>
        <dbReference type="SAM" id="MobiDB-lite"/>
    </source>
</evidence>
<keyword evidence="2" id="KW-0812">Transmembrane</keyword>
<accession>A0A7S1F231</accession>
<protein>
    <submittedName>
        <fullName evidence="3">Uncharacterized protein</fullName>
    </submittedName>
</protein>
<keyword evidence="2" id="KW-1133">Transmembrane helix</keyword>
<feature type="region of interest" description="Disordered" evidence="1">
    <location>
        <begin position="420"/>
        <end position="453"/>
    </location>
</feature>
<reference evidence="3" key="1">
    <citation type="submission" date="2021-01" db="EMBL/GenBank/DDBJ databases">
        <authorList>
            <person name="Corre E."/>
            <person name="Pelletier E."/>
            <person name="Niang G."/>
            <person name="Scheremetjew M."/>
            <person name="Finn R."/>
            <person name="Kale V."/>
            <person name="Holt S."/>
            <person name="Cochrane G."/>
            <person name="Meng A."/>
            <person name="Brown T."/>
            <person name="Cohen L."/>
        </authorList>
    </citation>
    <scope>NUCLEOTIDE SEQUENCE</scope>
</reference>
<evidence type="ECO:0000313" key="3">
    <source>
        <dbReference type="EMBL" id="CAD8838068.1"/>
    </source>
</evidence>
<keyword evidence="2" id="KW-0472">Membrane</keyword>
<name>A0A7S1F231_NOCSC</name>
<feature type="transmembrane region" description="Helical" evidence="2">
    <location>
        <begin position="6"/>
        <end position="24"/>
    </location>
</feature>